<dbReference type="EMBL" id="AL138638">
    <property type="protein sequence ID" value="CAB83069.1"/>
    <property type="molecule type" value="Genomic_DNA"/>
</dbReference>
<reference key="1">
    <citation type="journal article" date="2000" name="Nature">
        <title>Sequence and analysis of chromosome 3 of the plant Arabidopsis thaliana.</title>
        <authorList>
            <consortium name="European Union Chromosome 3 Arabidopsis Sequencing Consortium"/>
            <consortium name="Institute for Genomic Research"/>
            <consortium name="Kazusa DNA Research Institute"/>
            <person name="Salanoubat M."/>
            <person name="Lemcke K."/>
            <person name="Rieger M."/>
            <person name="Ansorge W."/>
            <person name="Unseld M."/>
            <person name="Fartmann B."/>
            <person name="Valle G."/>
            <person name="Blocker H."/>
            <person name="Perez-Alonso M."/>
            <person name="Obermaier B."/>
            <person name="Delseny M."/>
            <person name="Boutry M."/>
            <person name="Grivell L.A."/>
            <person name="Mache R."/>
            <person name="Puigdomenech P."/>
            <person name="De Simone V."/>
            <person name="Choisne N."/>
            <person name="Artiguenave F."/>
            <person name="Robert C."/>
            <person name="Brottier P."/>
            <person name="Wincker P."/>
            <person name="Cattolico L."/>
            <person name="Weissenbach J."/>
            <person name="Saurin W."/>
            <person name="Quetier F."/>
            <person name="Schafer M."/>
            <person name="Muller-Auer S."/>
            <person name="Gabel C."/>
            <person name="Fuchs M."/>
            <person name="Benes V."/>
            <person name="Wurmbach E."/>
            <person name="Drzonek H."/>
            <person name="Erfle H."/>
            <person name="Jordan N."/>
            <person name="Bangert S."/>
            <person name="Wiedelmann R."/>
            <person name="Kranz H."/>
            <person name="Voss H."/>
            <person name="Holland R."/>
            <person name="Brandt P."/>
            <person name="Nyakatura G."/>
            <person name="Vezzi A."/>
            <person name="D'Angelo M."/>
            <person name="Pallavicini A."/>
            <person name="Toppo S."/>
            <person name="Simionati B."/>
            <person name="Conrad A."/>
            <person name="Hornischer K."/>
            <person name="Kauer G."/>
            <person name="Lohnert T.H."/>
            <person name="Nordsiek G."/>
            <person name="Reichelt J."/>
            <person name="Scharfe M."/>
            <person name="Schon O."/>
            <person name="Bargues M."/>
            <person name="Terol J."/>
            <person name="Climent J."/>
            <person name="Navarro P."/>
            <person name="Collado C."/>
            <person name="Perez-Perez A."/>
            <person name="Ottenwalder B."/>
            <person name="Duchemin D."/>
            <person name="Cooke R."/>
            <person name="Laudie M."/>
            <person name="Berger-Llauro C."/>
            <person name="Purnelle B."/>
            <person name="Masuy D."/>
            <person name="de Haan M."/>
            <person name="Maarse A.C."/>
            <person name="Alcaraz J.P."/>
            <person name="Cottet A."/>
            <person name="Casacuberta E."/>
            <person name="Monfort A."/>
            <person name="Argiriou A."/>
            <person name="flores M."/>
            <person name="Liguori R."/>
            <person name="Vitale D."/>
            <person name="Mannhaupt G."/>
            <person name="Haase D."/>
            <person name="Schoof H."/>
            <person name="Rudd S."/>
            <person name="Zaccaria P."/>
            <person name="Mewes H.W."/>
            <person name="Mayer K.F."/>
            <person name="Kaul S."/>
            <person name="Town C.D."/>
            <person name="Koo H.L."/>
            <person name="Tallon L.J."/>
            <person name="Jenkins J."/>
            <person name="Rooney T."/>
            <person name="Rizzo M."/>
            <person name="Walts A."/>
            <person name="Utterback T."/>
            <person name="Fujii C.Y."/>
            <person name="Shea T.P."/>
            <person name="Creasy T.H."/>
            <person name="Haas B."/>
            <person name="Maiti R."/>
            <person name="Wu D."/>
            <person name="Peterson J."/>
            <person name="Van Aken S."/>
            <person name="Pai G."/>
            <person name="Militscher J."/>
            <person name="Sellers P."/>
            <person name="Gill J.E."/>
            <person name="Feldblyum T.V."/>
            <person name="Preuss D."/>
            <person name="Lin X."/>
            <person name="Nierman W.C."/>
            <person name="Salzberg S.L."/>
            <person name="White O."/>
            <person name="Venter J.C."/>
            <person name="Fraser C.M."/>
            <person name="Kaneko T."/>
            <person name="Nakamura Y."/>
            <person name="Sato S."/>
            <person name="Kato T."/>
            <person name="Asamizu E."/>
            <person name="Sasamoto S."/>
            <person name="Kimura T."/>
            <person name="Idesawa K."/>
            <person name="Kawashima K."/>
            <person name="Kishida Y."/>
            <person name="Kiyokawa C."/>
            <person name="Kohara M."/>
            <person name="Matsumoto M."/>
            <person name="Matsuno A."/>
            <person name="Muraki A."/>
            <person name="Nakayama S."/>
            <person name="Nakazaki N."/>
            <person name="Shinpo S."/>
            <person name="Takeuchi C."/>
            <person name="Wada T."/>
            <person name="Watanabe A."/>
            <person name="Yamada M."/>
            <person name="Yasuda M."/>
            <person name="Tabata S."/>
        </authorList>
    </citation>
    <scope>NUCLEOTIDE SEQUENCE [LARGE SCALE GENOMIC DNA]</scope>
    <source>
        <strain>cv. Columbia</strain>
    </source>
</reference>
<gene>
    <name evidence="2" type="primary">F23N14_60</name>
</gene>
<evidence type="ECO:0000313" key="2">
    <source>
        <dbReference type="EMBL" id="CAB83069.1"/>
    </source>
</evidence>
<evidence type="ECO:0000256" key="1">
    <source>
        <dbReference type="SAM" id="MobiDB-lite"/>
    </source>
</evidence>
<reference evidence="2" key="3">
    <citation type="submission" date="2000-03" db="EMBL/GenBank/DDBJ databases">
        <authorList>
            <person name="EU Arabidopsis sequencing project"/>
        </authorList>
    </citation>
    <scope>NUCLEOTIDE SEQUENCE</scope>
</reference>
<feature type="compositionally biased region" description="Low complexity" evidence="1">
    <location>
        <begin position="209"/>
        <end position="223"/>
    </location>
</feature>
<sequence>MTSFMAREDTNVDIARELDLPDDPEPPLVRRSLAPMVDEAGTSNWRDVPEPLMPTIKNADDESYTDNFFYVALGDAVHNDLLGTVLTRSGTLGSCKRTLKFLEPIPDDFLSAYHALSARKCDWSKHFSRDRVKQALRLLHGVSYPSSLESSDHRTQFFVDMQSTKLSLREVYAKKKEDKERRLAEDKRLAEARLISPRAASPEATQDQDVAPDVAAPVDPAPAESQEVDPTAAAPLPEAIVALPASDKAMGKRVRTDDSSCKKKSKKKKASSAEAGKELPIFEDRVASANLLGGCAYPLLSPPDTLLESRKYAETASHFLPVSCRLIEPNGAFVRFGHEEQHGGGQQVGRDDARIQAAERERDEALSQAAAPKIAKEEAEKEAFVNKANAIKMAELNLRADSEVVRLKRMLTEARGLRDNELARASQMARREASEAKLKAAAETRGNAQLIKALEEGGVLATEKDQVEEWLKDFANVEVDFANFIAELKEELKAPTPDPTPLSPGGHRSVETLADEAGVIDQFGSLLPAEDIRLSEELD</sequence>
<feature type="region of interest" description="Disordered" evidence="1">
    <location>
        <begin position="245"/>
        <end position="275"/>
    </location>
</feature>
<name>Q9M2B8_ARATH</name>
<proteinExistence type="predicted"/>
<accession>Q9M2B8</accession>
<organism evidence="2">
    <name type="scientific">Arabidopsis thaliana</name>
    <name type="common">Mouse-ear cress</name>
    <dbReference type="NCBI Taxonomy" id="3702"/>
    <lineage>
        <taxon>Eukaryota</taxon>
        <taxon>Viridiplantae</taxon>
        <taxon>Streptophyta</taxon>
        <taxon>Embryophyta</taxon>
        <taxon>Tracheophyta</taxon>
        <taxon>Spermatophyta</taxon>
        <taxon>Magnoliopsida</taxon>
        <taxon>eudicotyledons</taxon>
        <taxon>Gunneridae</taxon>
        <taxon>Pentapetalae</taxon>
        <taxon>rosids</taxon>
        <taxon>malvids</taxon>
        <taxon>Brassicales</taxon>
        <taxon>Brassicaceae</taxon>
        <taxon>Camelineae</taxon>
        <taxon>Arabidopsis</taxon>
    </lineage>
</organism>
<protein>
    <submittedName>
        <fullName evidence="2">Uncharacterized protein F23N14_60</fullName>
    </submittedName>
</protein>
<feature type="region of interest" description="Disordered" evidence="1">
    <location>
        <begin position="194"/>
        <end position="233"/>
    </location>
</feature>
<dbReference type="PIR" id="T47404">
    <property type="entry name" value="T47404"/>
</dbReference>
<dbReference type="AlphaFoldDB" id="Q9M2B8"/>
<reference evidence="2" key="2">
    <citation type="submission" date="2000-02" db="EMBL/GenBank/DDBJ databases">
        <authorList>
            <person name="Bloecker H."/>
            <person name="Mewes H.W."/>
            <person name="Rudd S."/>
            <person name="Lemcke K."/>
            <person name="Mayer K.F.X."/>
            <person name="Quetier F."/>
            <person name="Salanoubat M."/>
        </authorList>
    </citation>
    <scope>NUCLEOTIDE SEQUENCE</scope>
</reference>